<evidence type="ECO:0000256" key="1">
    <source>
        <dbReference type="SAM" id="Phobius"/>
    </source>
</evidence>
<accession>A0A0A9E599</accession>
<reference evidence="2" key="2">
    <citation type="journal article" date="2015" name="Data Brief">
        <title>Shoot transcriptome of the giant reed, Arundo donax.</title>
        <authorList>
            <person name="Barrero R.A."/>
            <person name="Guerrero F.D."/>
            <person name="Moolhuijzen P."/>
            <person name="Goolsby J.A."/>
            <person name="Tidwell J."/>
            <person name="Bellgard S.E."/>
            <person name="Bellgard M.I."/>
        </authorList>
    </citation>
    <scope>NUCLEOTIDE SEQUENCE</scope>
    <source>
        <tissue evidence="2">Shoot tissue taken approximately 20 cm above the soil surface</tissue>
    </source>
</reference>
<proteinExistence type="predicted"/>
<organism evidence="2">
    <name type="scientific">Arundo donax</name>
    <name type="common">Giant reed</name>
    <name type="synonym">Donax arundinaceus</name>
    <dbReference type="NCBI Taxonomy" id="35708"/>
    <lineage>
        <taxon>Eukaryota</taxon>
        <taxon>Viridiplantae</taxon>
        <taxon>Streptophyta</taxon>
        <taxon>Embryophyta</taxon>
        <taxon>Tracheophyta</taxon>
        <taxon>Spermatophyta</taxon>
        <taxon>Magnoliopsida</taxon>
        <taxon>Liliopsida</taxon>
        <taxon>Poales</taxon>
        <taxon>Poaceae</taxon>
        <taxon>PACMAD clade</taxon>
        <taxon>Arundinoideae</taxon>
        <taxon>Arundineae</taxon>
        <taxon>Arundo</taxon>
    </lineage>
</organism>
<sequence>MRTELFKPSAACCIAGKDGCRVPLALLQVSSFLCIILTGFITASSNPSELSDNRVSLLT</sequence>
<keyword evidence="1" id="KW-0472">Membrane</keyword>
<reference evidence="2" key="1">
    <citation type="submission" date="2014-09" db="EMBL/GenBank/DDBJ databases">
        <authorList>
            <person name="Magalhaes I.L.F."/>
            <person name="Oliveira U."/>
            <person name="Santos F.R."/>
            <person name="Vidigal T.H.D.A."/>
            <person name="Brescovit A.D."/>
            <person name="Santos A.J."/>
        </authorList>
    </citation>
    <scope>NUCLEOTIDE SEQUENCE</scope>
    <source>
        <tissue evidence="2">Shoot tissue taken approximately 20 cm above the soil surface</tissue>
    </source>
</reference>
<protein>
    <submittedName>
        <fullName evidence="2">Uncharacterized protein</fullName>
    </submittedName>
</protein>
<evidence type="ECO:0000313" key="2">
    <source>
        <dbReference type="EMBL" id="JAD91122.1"/>
    </source>
</evidence>
<keyword evidence="1" id="KW-0812">Transmembrane</keyword>
<name>A0A0A9E599_ARUDO</name>
<keyword evidence="1" id="KW-1133">Transmembrane helix</keyword>
<dbReference type="AlphaFoldDB" id="A0A0A9E599"/>
<feature type="transmembrane region" description="Helical" evidence="1">
    <location>
        <begin position="24"/>
        <end position="43"/>
    </location>
</feature>
<dbReference type="EMBL" id="GBRH01206773">
    <property type="protein sequence ID" value="JAD91122.1"/>
    <property type="molecule type" value="Transcribed_RNA"/>
</dbReference>